<dbReference type="EMBL" id="LR590482">
    <property type="protein sequence ID" value="VTR02217.1"/>
    <property type="molecule type" value="Genomic_DNA"/>
</dbReference>
<sequence>MDFYLHDVSEFPFVALRSDRCPPGYAEQWGKEMDALLDSNRVFVVAFEPEALNETSEDFRTRGIWFKKHRHLLPGRCAAMVAIVPSSEERAANADDMAQRSRGFEVLYRAMASFEAAEQATAELISDSQSRIT</sequence>
<evidence type="ECO:0000313" key="2">
    <source>
        <dbReference type="Proteomes" id="UP000306562"/>
    </source>
</evidence>
<dbReference type="RefSeq" id="WP_057023596.1">
    <property type="nucleotide sequence ID" value="NZ_CBCSGQ010000015.1"/>
</dbReference>
<protein>
    <submittedName>
        <fullName evidence="1">GntR family transcriptional regulator</fullName>
    </submittedName>
</protein>
<dbReference type="Proteomes" id="UP000306562">
    <property type="component" value="Chromosome"/>
</dbReference>
<proteinExistence type="predicted"/>
<name>A0AAX3I9H1_9PSED</name>
<gene>
    <name evidence="1" type="ORF">NCTC10696_03794</name>
</gene>
<reference evidence="1 2" key="1">
    <citation type="submission" date="2019-05" db="EMBL/GenBank/DDBJ databases">
        <authorList>
            <consortium name="Pathogen Informatics"/>
        </authorList>
    </citation>
    <scope>NUCLEOTIDE SEQUENCE [LARGE SCALE GENOMIC DNA]</scope>
    <source>
        <strain evidence="1 2">NCTC10696</strain>
    </source>
</reference>
<dbReference type="AlphaFoldDB" id="A0AAX3I9H1"/>
<organism evidence="1 2">
    <name type="scientific">Pseudomonas synxantha</name>
    <dbReference type="NCBI Taxonomy" id="47883"/>
    <lineage>
        <taxon>Bacteria</taxon>
        <taxon>Pseudomonadati</taxon>
        <taxon>Pseudomonadota</taxon>
        <taxon>Gammaproteobacteria</taxon>
        <taxon>Pseudomonadales</taxon>
        <taxon>Pseudomonadaceae</taxon>
        <taxon>Pseudomonas</taxon>
    </lineage>
</organism>
<evidence type="ECO:0000313" key="1">
    <source>
        <dbReference type="EMBL" id="VTR02217.1"/>
    </source>
</evidence>
<accession>A0AAX3I9H1</accession>